<dbReference type="EMBL" id="JAMZFW010000015">
    <property type="protein sequence ID" value="MCP1102876.1"/>
    <property type="molecule type" value="Genomic_DNA"/>
</dbReference>
<sequence>MKKRFTYLSRDRRTKIHAIEWIPSGEIQGILMVCHGMVEHIARYDEFASYLAAYNILVVGQDLLGHGKSVREKKYLGYFSEGDGNQILVDDLRFLQRMVQKKYPHIPCFFMGHSMGSFLVRQYMGTYSEDLSGVILMGTGFYPTPLLLAGRMLCQILIKLKGSYFRSRFINQLAMGSYNRHFKPNTSKVDWVTSERIQRVKYKNDPYCNFVFTVNGYDQMFAGMIRMNRRRARKHIRNTFPLLLVSGKMDAVGNFGKGVKKISRLYQKAGLKDVRMILYPKVRHEIIMDRSKHIVYQDILSWLRLRLNAAN</sequence>
<name>A0ABT1EDE6_9FIRM</name>
<dbReference type="RefSeq" id="WP_262066663.1">
    <property type="nucleotide sequence ID" value="NZ_JAMXOD010000015.1"/>
</dbReference>
<keyword evidence="3" id="KW-1185">Reference proteome</keyword>
<dbReference type="InterPro" id="IPR022742">
    <property type="entry name" value="Hydrolase_4"/>
</dbReference>
<organism evidence="2 3">
    <name type="scientific">Aequitasia blattaphilus</name>
    <dbReference type="NCBI Taxonomy" id="2949332"/>
    <lineage>
        <taxon>Bacteria</taxon>
        <taxon>Bacillati</taxon>
        <taxon>Bacillota</taxon>
        <taxon>Clostridia</taxon>
        <taxon>Lachnospirales</taxon>
        <taxon>Lachnospiraceae</taxon>
        <taxon>Aequitasia</taxon>
    </lineage>
</organism>
<protein>
    <submittedName>
        <fullName evidence="2">Lysophospholipase</fullName>
    </submittedName>
</protein>
<feature type="domain" description="Serine aminopeptidase S33" evidence="1">
    <location>
        <begin position="26"/>
        <end position="290"/>
    </location>
</feature>
<dbReference type="InterPro" id="IPR051044">
    <property type="entry name" value="MAG_DAG_Lipase"/>
</dbReference>
<dbReference type="Proteomes" id="UP001523566">
    <property type="component" value="Unassembled WGS sequence"/>
</dbReference>
<reference evidence="2 3" key="1">
    <citation type="journal article" date="2022" name="Genome Biol. Evol.">
        <title>Host diet, physiology and behaviors set the stage for Lachnospiraceae cladogenesis.</title>
        <authorList>
            <person name="Vera-Ponce De Leon A."/>
            <person name="Schneider M."/>
            <person name="Jahnes B.C."/>
            <person name="Sadowski V."/>
            <person name="Camuy-Velez L.A."/>
            <person name="Duan J."/>
            <person name="Sabree Z.L."/>
        </authorList>
    </citation>
    <scope>NUCLEOTIDE SEQUENCE [LARGE SCALE GENOMIC DNA]</scope>
    <source>
        <strain evidence="2 3">PAL113</strain>
    </source>
</reference>
<gene>
    <name evidence="2" type="ORF">NK125_10650</name>
</gene>
<comment type="caution">
    <text evidence="2">The sequence shown here is derived from an EMBL/GenBank/DDBJ whole genome shotgun (WGS) entry which is preliminary data.</text>
</comment>
<evidence type="ECO:0000313" key="3">
    <source>
        <dbReference type="Proteomes" id="UP001523566"/>
    </source>
</evidence>
<dbReference type="Pfam" id="PF12146">
    <property type="entry name" value="Hydrolase_4"/>
    <property type="match status" value="1"/>
</dbReference>
<dbReference type="PANTHER" id="PTHR11614">
    <property type="entry name" value="PHOSPHOLIPASE-RELATED"/>
    <property type="match status" value="1"/>
</dbReference>
<evidence type="ECO:0000313" key="2">
    <source>
        <dbReference type="EMBL" id="MCP1102876.1"/>
    </source>
</evidence>
<dbReference type="SUPFAM" id="SSF53474">
    <property type="entry name" value="alpha/beta-Hydrolases"/>
    <property type="match status" value="1"/>
</dbReference>
<accession>A0ABT1EDE6</accession>
<proteinExistence type="predicted"/>
<evidence type="ECO:0000259" key="1">
    <source>
        <dbReference type="Pfam" id="PF12146"/>
    </source>
</evidence>
<dbReference type="InterPro" id="IPR029058">
    <property type="entry name" value="AB_hydrolase_fold"/>
</dbReference>
<dbReference type="Gene3D" id="3.40.50.1820">
    <property type="entry name" value="alpha/beta hydrolase"/>
    <property type="match status" value="1"/>
</dbReference>